<feature type="signal peptide" evidence="1">
    <location>
        <begin position="1"/>
        <end position="20"/>
    </location>
</feature>
<name>A0A9D3W328_9ROSI</name>
<dbReference type="OrthoDB" id="1906820at2759"/>
<accession>A0A9D3W328</accession>
<comment type="caution">
    <text evidence="3">The sequence shown here is derived from an EMBL/GenBank/DDBJ whole genome shotgun (WGS) entry which is preliminary data.</text>
</comment>
<sequence>MRDAMGGVLVLASVLNCNIASPLAAEALVCAQALRLRSELGLQSAVVEGDALAVIKKSQSSEVDKSEMRGYIRDIQYHRLSFNSLSFKHTSRSTNLVAHTIAKESLKTGDQFYLIGRVPAYAGGVAGIGSELGQRARLRI</sequence>
<dbReference type="PANTHER" id="PTHR47074:SF61">
    <property type="entry name" value="RNASE H TYPE-1 DOMAIN-CONTAINING PROTEIN"/>
    <property type="match status" value="1"/>
</dbReference>
<feature type="chain" id="PRO_5039104333" description="RNase H type-1 domain-containing protein" evidence="1">
    <location>
        <begin position="21"/>
        <end position="140"/>
    </location>
</feature>
<reference evidence="3 4" key="1">
    <citation type="journal article" date="2021" name="Plant Biotechnol. J.">
        <title>Multi-omics assisted identification of the key and species-specific regulatory components of drought-tolerant mechanisms in Gossypium stocksii.</title>
        <authorList>
            <person name="Yu D."/>
            <person name="Ke L."/>
            <person name="Zhang D."/>
            <person name="Wu Y."/>
            <person name="Sun Y."/>
            <person name="Mei J."/>
            <person name="Sun J."/>
            <person name="Sun Y."/>
        </authorList>
    </citation>
    <scope>NUCLEOTIDE SEQUENCE [LARGE SCALE GENOMIC DNA]</scope>
    <source>
        <strain evidence="4">cv. E1</strain>
        <tissue evidence="3">Leaf</tissue>
    </source>
</reference>
<dbReference type="CDD" id="cd06222">
    <property type="entry name" value="RNase_H_like"/>
    <property type="match status" value="1"/>
</dbReference>
<dbReference type="InterPro" id="IPR044730">
    <property type="entry name" value="RNase_H-like_dom_plant"/>
</dbReference>
<dbReference type="Proteomes" id="UP000828251">
    <property type="component" value="Unassembled WGS sequence"/>
</dbReference>
<dbReference type="InterPro" id="IPR002156">
    <property type="entry name" value="RNaseH_domain"/>
</dbReference>
<proteinExistence type="predicted"/>
<evidence type="ECO:0000313" key="3">
    <source>
        <dbReference type="EMBL" id="KAH1106960.1"/>
    </source>
</evidence>
<dbReference type="InterPro" id="IPR036397">
    <property type="entry name" value="RNaseH_sf"/>
</dbReference>
<dbReference type="GO" id="GO:0003676">
    <property type="term" value="F:nucleic acid binding"/>
    <property type="evidence" value="ECO:0007669"/>
    <property type="project" value="InterPro"/>
</dbReference>
<dbReference type="GO" id="GO:0004523">
    <property type="term" value="F:RNA-DNA hybrid ribonuclease activity"/>
    <property type="evidence" value="ECO:0007669"/>
    <property type="project" value="InterPro"/>
</dbReference>
<evidence type="ECO:0000313" key="4">
    <source>
        <dbReference type="Proteomes" id="UP000828251"/>
    </source>
</evidence>
<dbReference type="EMBL" id="JAIQCV010000004">
    <property type="protein sequence ID" value="KAH1106960.1"/>
    <property type="molecule type" value="Genomic_DNA"/>
</dbReference>
<organism evidence="3 4">
    <name type="scientific">Gossypium stocksii</name>
    <dbReference type="NCBI Taxonomy" id="47602"/>
    <lineage>
        <taxon>Eukaryota</taxon>
        <taxon>Viridiplantae</taxon>
        <taxon>Streptophyta</taxon>
        <taxon>Embryophyta</taxon>
        <taxon>Tracheophyta</taxon>
        <taxon>Spermatophyta</taxon>
        <taxon>Magnoliopsida</taxon>
        <taxon>eudicotyledons</taxon>
        <taxon>Gunneridae</taxon>
        <taxon>Pentapetalae</taxon>
        <taxon>rosids</taxon>
        <taxon>malvids</taxon>
        <taxon>Malvales</taxon>
        <taxon>Malvaceae</taxon>
        <taxon>Malvoideae</taxon>
        <taxon>Gossypium</taxon>
    </lineage>
</organism>
<dbReference type="InterPro" id="IPR052929">
    <property type="entry name" value="RNase_H-like_EbsB-rel"/>
</dbReference>
<dbReference type="PANTHER" id="PTHR47074">
    <property type="entry name" value="BNAC02G40300D PROTEIN"/>
    <property type="match status" value="1"/>
</dbReference>
<gene>
    <name evidence="3" type="ORF">J1N35_010728</name>
</gene>
<feature type="domain" description="RNase H type-1" evidence="2">
    <location>
        <begin position="2"/>
        <end position="104"/>
    </location>
</feature>
<dbReference type="Gene3D" id="3.30.420.10">
    <property type="entry name" value="Ribonuclease H-like superfamily/Ribonuclease H"/>
    <property type="match status" value="1"/>
</dbReference>
<dbReference type="Pfam" id="PF13456">
    <property type="entry name" value="RVT_3"/>
    <property type="match status" value="1"/>
</dbReference>
<dbReference type="AlphaFoldDB" id="A0A9D3W328"/>
<evidence type="ECO:0000259" key="2">
    <source>
        <dbReference type="Pfam" id="PF13456"/>
    </source>
</evidence>
<keyword evidence="1" id="KW-0732">Signal</keyword>
<protein>
    <recommendedName>
        <fullName evidence="2">RNase H type-1 domain-containing protein</fullName>
    </recommendedName>
</protein>
<keyword evidence="4" id="KW-1185">Reference proteome</keyword>
<evidence type="ECO:0000256" key="1">
    <source>
        <dbReference type="SAM" id="SignalP"/>
    </source>
</evidence>